<dbReference type="Pfam" id="PF04565">
    <property type="entry name" value="RNA_pol_Rpb2_3"/>
    <property type="match status" value="1"/>
</dbReference>
<evidence type="ECO:0000256" key="7">
    <source>
        <dbReference type="RuleBase" id="RU000434"/>
    </source>
</evidence>
<dbReference type="Pfam" id="PF00562">
    <property type="entry name" value="RNA_pol_Rpb2_6"/>
    <property type="match status" value="1"/>
</dbReference>
<protein>
    <recommendedName>
        <fullName evidence="6 8">DNA-directed RNA polymerase subunit beta</fullName>
        <shortName evidence="6">RNAP subunit beta</shortName>
        <ecNumber evidence="6 8">2.7.7.6</ecNumber>
    </recommendedName>
    <alternativeName>
        <fullName evidence="6">RNA polymerase subunit beta</fullName>
    </alternativeName>
    <alternativeName>
        <fullName evidence="6">Transcriptase subunit beta</fullName>
    </alternativeName>
</protein>
<reference evidence="16" key="1">
    <citation type="submission" date="2017-09" db="EMBL/GenBank/DDBJ databases">
        <title>Depth-based differentiation of microbial function through sediment-hosted aquifers and enrichment of novel symbionts in the deep terrestrial subsurface.</title>
        <authorList>
            <person name="Probst A.J."/>
            <person name="Ladd B."/>
            <person name="Jarett J.K."/>
            <person name="Geller-Mcgrath D.E."/>
            <person name="Sieber C.M.K."/>
            <person name="Emerson J.B."/>
            <person name="Anantharaman K."/>
            <person name="Thomas B.C."/>
            <person name="Malmstrom R."/>
            <person name="Stieglmeier M."/>
            <person name="Klingl A."/>
            <person name="Woyke T."/>
            <person name="Ryan C.M."/>
            <person name="Banfield J.F."/>
        </authorList>
    </citation>
    <scope>NUCLEOTIDE SEQUENCE [LARGE SCALE GENOMIC DNA]</scope>
</reference>
<dbReference type="Gene3D" id="3.90.1100.10">
    <property type="match status" value="1"/>
</dbReference>
<organism evidence="15 16">
    <name type="scientific">Candidatus Wolfebacteria bacterium CG03_land_8_20_14_0_80_40_12</name>
    <dbReference type="NCBI Taxonomy" id="1975069"/>
    <lineage>
        <taxon>Bacteria</taxon>
        <taxon>Candidatus Wolfeibacteriota</taxon>
    </lineage>
</organism>
<name>A0A2M7B698_9BACT</name>
<evidence type="ECO:0000259" key="9">
    <source>
        <dbReference type="Pfam" id="PF00562"/>
    </source>
</evidence>
<dbReference type="GO" id="GO:0003677">
    <property type="term" value="F:DNA binding"/>
    <property type="evidence" value="ECO:0007669"/>
    <property type="project" value="UniProtKB-UniRule"/>
</dbReference>
<dbReference type="Gene3D" id="3.90.1800.10">
    <property type="entry name" value="RNA polymerase alpha subunit dimerisation domain"/>
    <property type="match status" value="1"/>
</dbReference>
<evidence type="ECO:0000313" key="16">
    <source>
        <dbReference type="Proteomes" id="UP000228949"/>
    </source>
</evidence>
<dbReference type="SUPFAM" id="SSF64484">
    <property type="entry name" value="beta and beta-prime subunits of DNA dependent RNA-polymerase"/>
    <property type="match status" value="1"/>
</dbReference>
<evidence type="ECO:0000256" key="1">
    <source>
        <dbReference type="ARBA" id="ARBA00022478"/>
    </source>
</evidence>
<evidence type="ECO:0000259" key="13">
    <source>
        <dbReference type="Pfam" id="PF04565"/>
    </source>
</evidence>
<dbReference type="InterPro" id="IPR019462">
    <property type="entry name" value="DNA-dir_RNA_pol_bsu_external_1"/>
</dbReference>
<dbReference type="InterPro" id="IPR014724">
    <property type="entry name" value="RNA_pol_RPB2_OB-fold"/>
</dbReference>
<dbReference type="GO" id="GO:0006351">
    <property type="term" value="P:DNA-templated transcription"/>
    <property type="evidence" value="ECO:0007669"/>
    <property type="project" value="UniProtKB-UniRule"/>
</dbReference>
<dbReference type="Pfam" id="PF04561">
    <property type="entry name" value="RNA_pol_Rpb2_2"/>
    <property type="match status" value="1"/>
</dbReference>
<dbReference type="InterPro" id="IPR015712">
    <property type="entry name" value="DNA-dir_RNA_pol_su2"/>
</dbReference>
<dbReference type="EMBL" id="PEVJ01000009">
    <property type="protein sequence ID" value="PIU98644.1"/>
    <property type="molecule type" value="Genomic_DNA"/>
</dbReference>
<evidence type="ECO:0000256" key="8">
    <source>
        <dbReference type="RuleBase" id="RU363031"/>
    </source>
</evidence>
<evidence type="ECO:0000256" key="6">
    <source>
        <dbReference type="HAMAP-Rule" id="MF_01321"/>
    </source>
</evidence>
<comment type="similarity">
    <text evidence="6 7">Belongs to the RNA polymerase beta chain family.</text>
</comment>
<dbReference type="NCBIfam" id="NF001616">
    <property type="entry name" value="PRK00405.1"/>
    <property type="match status" value="1"/>
</dbReference>
<dbReference type="Pfam" id="PF04560">
    <property type="entry name" value="RNA_pol_Rpb2_7"/>
    <property type="match status" value="1"/>
</dbReference>
<feature type="domain" description="DNA-directed RNA polymerase subunit 2 hybrid-binding" evidence="9">
    <location>
        <begin position="584"/>
        <end position="968"/>
    </location>
</feature>
<dbReference type="Gene3D" id="2.30.150.10">
    <property type="entry name" value="DNA-directed RNA polymerase, beta subunit, external 1 domain"/>
    <property type="match status" value="1"/>
</dbReference>
<dbReference type="InterPro" id="IPR010243">
    <property type="entry name" value="RNA_pol_bsu_bac"/>
</dbReference>
<keyword evidence="1 6" id="KW-0240">DNA-directed RNA polymerase</keyword>
<evidence type="ECO:0000256" key="4">
    <source>
        <dbReference type="ARBA" id="ARBA00023163"/>
    </source>
</evidence>
<comment type="function">
    <text evidence="6 8">DNA-dependent RNA polymerase catalyzes the transcription of DNA into RNA using the four ribonucleoside triphosphates as substrates.</text>
</comment>
<accession>A0A2M7B698</accession>
<dbReference type="Proteomes" id="UP000228949">
    <property type="component" value="Unassembled WGS sequence"/>
</dbReference>
<dbReference type="InterPro" id="IPR042107">
    <property type="entry name" value="DNA-dir_RNA_pol_bsu_ext_1_sf"/>
</dbReference>
<feature type="domain" description="RNA polymerase Rpb2" evidence="13">
    <location>
        <begin position="380"/>
        <end position="447"/>
    </location>
</feature>
<keyword evidence="2 6" id="KW-0808">Transferase</keyword>
<dbReference type="Gene3D" id="2.40.50.100">
    <property type="match status" value="1"/>
</dbReference>
<dbReference type="Gene3D" id="2.40.50.150">
    <property type="match status" value="1"/>
</dbReference>
<dbReference type="Pfam" id="PF10385">
    <property type="entry name" value="RNA_pol_Rpb2_45"/>
    <property type="match status" value="1"/>
</dbReference>
<comment type="caution">
    <text evidence="15">The sequence shown here is derived from an EMBL/GenBank/DDBJ whole genome shotgun (WGS) entry which is preliminary data.</text>
</comment>
<feature type="domain" description="RNA polymerase beta subunit protrusion" evidence="12">
    <location>
        <begin position="21"/>
        <end position="362"/>
    </location>
</feature>
<gene>
    <name evidence="6" type="primary">rpoB</name>
    <name evidence="15" type="ORF">COS61_00290</name>
</gene>
<dbReference type="GO" id="GO:0032549">
    <property type="term" value="F:ribonucleoside binding"/>
    <property type="evidence" value="ECO:0007669"/>
    <property type="project" value="InterPro"/>
</dbReference>
<dbReference type="InterPro" id="IPR007642">
    <property type="entry name" value="RNA_pol_Rpb2_2"/>
</dbReference>
<evidence type="ECO:0000259" key="12">
    <source>
        <dbReference type="Pfam" id="PF04563"/>
    </source>
</evidence>
<dbReference type="PROSITE" id="PS01166">
    <property type="entry name" value="RNA_POL_BETA"/>
    <property type="match status" value="1"/>
</dbReference>
<dbReference type="HAMAP" id="MF_01321">
    <property type="entry name" value="RNApol_bact_RpoB"/>
    <property type="match status" value="1"/>
</dbReference>
<evidence type="ECO:0000259" key="10">
    <source>
        <dbReference type="Pfam" id="PF04560"/>
    </source>
</evidence>
<evidence type="ECO:0000259" key="14">
    <source>
        <dbReference type="Pfam" id="PF10385"/>
    </source>
</evidence>
<comment type="catalytic activity">
    <reaction evidence="5 6 8">
        <text>RNA(n) + a ribonucleoside 5'-triphosphate = RNA(n+1) + diphosphate</text>
        <dbReference type="Rhea" id="RHEA:21248"/>
        <dbReference type="Rhea" id="RHEA-COMP:14527"/>
        <dbReference type="Rhea" id="RHEA-COMP:17342"/>
        <dbReference type="ChEBI" id="CHEBI:33019"/>
        <dbReference type="ChEBI" id="CHEBI:61557"/>
        <dbReference type="ChEBI" id="CHEBI:140395"/>
        <dbReference type="EC" id="2.7.7.6"/>
    </reaction>
</comment>
<keyword evidence="4 6" id="KW-0804">Transcription</keyword>
<dbReference type="CDD" id="cd00653">
    <property type="entry name" value="RNA_pol_B_RPB2"/>
    <property type="match status" value="1"/>
</dbReference>
<dbReference type="Gene3D" id="3.90.1110.10">
    <property type="entry name" value="RNA polymerase Rpb2, domain 2"/>
    <property type="match status" value="1"/>
</dbReference>
<dbReference type="GO" id="GO:0003899">
    <property type="term" value="F:DNA-directed RNA polymerase activity"/>
    <property type="evidence" value="ECO:0007669"/>
    <property type="project" value="UniProtKB-UniRule"/>
</dbReference>
<dbReference type="EC" id="2.7.7.6" evidence="6 8"/>
<comment type="subunit">
    <text evidence="6 8">The RNAP catalytic core consists of 2 alpha, 1 beta, 1 beta' and 1 omega subunit. When a sigma factor is associated with the core the holoenzyme is formed, which can initiate transcription.</text>
</comment>
<evidence type="ECO:0000256" key="3">
    <source>
        <dbReference type="ARBA" id="ARBA00022695"/>
    </source>
</evidence>
<feature type="domain" description="DNA-directed RNA polymerase beta subunit external 1" evidence="14">
    <location>
        <begin position="458"/>
        <end position="523"/>
    </location>
</feature>
<dbReference type="Gene3D" id="2.40.270.10">
    <property type="entry name" value="DNA-directed RNA polymerase, subunit 2, domain 6"/>
    <property type="match status" value="2"/>
</dbReference>
<dbReference type="GO" id="GO:0000428">
    <property type="term" value="C:DNA-directed RNA polymerase complex"/>
    <property type="evidence" value="ECO:0007669"/>
    <property type="project" value="UniProtKB-KW"/>
</dbReference>
<dbReference type="AlphaFoldDB" id="A0A2M7B698"/>
<dbReference type="InterPro" id="IPR037033">
    <property type="entry name" value="DNA-dir_RNAP_su2_hyb_sf"/>
</dbReference>
<dbReference type="InterPro" id="IPR007120">
    <property type="entry name" value="DNA-dir_RNAP_su2_dom"/>
</dbReference>
<evidence type="ECO:0000259" key="11">
    <source>
        <dbReference type="Pfam" id="PF04561"/>
    </source>
</evidence>
<sequence>MKLPTKIFSSSLRPLMEQQFLAETQITSWNWFVKTGLREILSEISPIKDYTGENLELYFDDYFFDEPKYDEETARYKGISYEAPLRVKVRIVNLKTKEIKEQEVYFGDFPLMIKRGTFIINGVERVVVAQLIRSPGIFFIAEISKGQKSFGAKIIPNRGAWLEFNTDSDGLISVKIDRHRKVPVTDLLRIFGLEDNEKIIKVFSDIDTGPIKFIETTLKKDAAKDAADSYIEIYKRLRPGDLATPQNAKNLIDAMFHRIDRYTLSAVGRFKFNQRLGMGNKKNQLLDIDDLVSAVKEIIKLNNNPQAESDDIDHLGNRRVKAVGELLQGRLYVGFARLRRIIQDRMSTSEIGDIMPSQLINYRPLISVIKEFFATSQLSQFMDQDNSLSELEHKRRLSVMGPGGLTRERAGFEVRDVHSSYYGRLCPIETPEGQNIGLICHLANYARLNEYGFLETPYFKVKNGKVTDEIVWFNALEEEKYKIAEGGAKIDSGGKIIEEIVDARIKGSPGACPKGEVEFIDASPNQIAGVAASLIPFFEHDDANRALMGANMQRQAVPSLKPQAPLVSTGIEEKAAFDSGRLIIAEESGVVKEVDAAKIVVDGKEEKKYRLDKFRRSNDYTCISQKPLVFKGQKIKKGEVLADSSTSDNGVLALGQNLLAAFVSWGGANIEDAIILSEKAVENDVFSSIHIEDFYCDIRETKLGPELTTPDIPNVSEEKLKNLDEDGIIRIGAEVGAGDILVGKISPKGEVELTPEEKLLRAVFGEKAIDVRDTSLVLPHGKSGRVVEIKILSRERGDKLEPGVIKRIQIEIAELRKVRAGDKLAGRHGNKGVISQIRPVEDMPYLEDGTPVDIILNPLGVASRMNLGQILETHLGMAAFKSGYRAITPIFVGAKEKDIKMELKKAGLPENGKLTLYDGRTGQPFSQPVTIGYIYIMKLNHLVEDKIHMRSIGPYSLITQQPLGGKAQFGGQRFGEMEVWALEGYGAAHTLQEMLTIKSDDVFGRAAAFESIIKGGEIKNLSTPLAFNVLVSELKALGLNIEEIDIDK</sequence>
<dbReference type="PANTHER" id="PTHR20856">
    <property type="entry name" value="DNA-DIRECTED RNA POLYMERASE I SUBUNIT 2"/>
    <property type="match status" value="1"/>
</dbReference>
<proteinExistence type="inferred from homology"/>
<feature type="domain" description="RNA polymerase Rpb2" evidence="11">
    <location>
        <begin position="133"/>
        <end position="321"/>
    </location>
</feature>
<evidence type="ECO:0000313" key="15">
    <source>
        <dbReference type="EMBL" id="PIU98644.1"/>
    </source>
</evidence>
<evidence type="ECO:0000256" key="2">
    <source>
        <dbReference type="ARBA" id="ARBA00022679"/>
    </source>
</evidence>
<dbReference type="NCBIfam" id="TIGR02013">
    <property type="entry name" value="rpoB"/>
    <property type="match status" value="1"/>
</dbReference>
<keyword evidence="3 6" id="KW-0548">Nucleotidyltransferase</keyword>
<dbReference type="Pfam" id="PF04563">
    <property type="entry name" value="RNA_pol_Rpb2_1"/>
    <property type="match status" value="1"/>
</dbReference>
<dbReference type="InterPro" id="IPR007641">
    <property type="entry name" value="RNA_pol_Rpb2_7"/>
</dbReference>
<dbReference type="InterPro" id="IPR007645">
    <property type="entry name" value="RNA_pol_Rpb2_3"/>
</dbReference>
<dbReference type="InterPro" id="IPR037034">
    <property type="entry name" value="RNA_pol_Rpb2_2_sf"/>
</dbReference>
<dbReference type="InterPro" id="IPR007121">
    <property type="entry name" value="RNA_pol_bsu_CS"/>
</dbReference>
<evidence type="ECO:0000256" key="5">
    <source>
        <dbReference type="ARBA" id="ARBA00048552"/>
    </source>
</evidence>
<feature type="domain" description="RNA polymerase Rpb2" evidence="10">
    <location>
        <begin position="970"/>
        <end position="1042"/>
    </location>
</feature>
<dbReference type="InterPro" id="IPR007644">
    <property type="entry name" value="RNA_pol_bsu_protrusion"/>
</dbReference>